<protein>
    <submittedName>
        <fullName evidence="1">Uncharacterized protein</fullName>
    </submittedName>
</protein>
<keyword evidence="2" id="KW-1185">Reference proteome</keyword>
<accession>A0ABR2JRT8</accession>
<sequence>MNSPATAIEYIPLKDFEDSYEIMNQYPYDIRDKQTKKPIKKIYTSRDGIIVYLNYGHQHRMHRLIANQFIPEFTNKKPVFMLNDDMTDLHLENITIKLSERNKYRKQKQQ</sequence>
<dbReference type="Proteomes" id="UP001470230">
    <property type="component" value="Unassembled WGS sequence"/>
</dbReference>
<gene>
    <name evidence="1" type="ORF">M9Y10_004227</name>
</gene>
<comment type="caution">
    <text evidence="1">The sequence shown here is derived from an EMBL/GenBank/DDBJ whole genome shotgun (WGS) entry which is preliminary data.</text>
</comment>
<name>A0ABR2JRT8_9EUKA</name>
<dbReference type="Gene3D" id="3.90.75.20">
    <property type="match status" value="1"/>
</dbReference>
<organism evidence="1 2">
    <name type="scientific">Tritrichomonas musculus</name>
    <dbReference type="NCBI Taxonomy" id="1915356"/>
    <lineage>
        <taxon>Eukaryota</taxon>
        <taxon>Metamonada</taxon>
        <taxon>Parabasalia</taxon>
        <taxon>Tritrichomonadida</taxon>
        <taxon>Tritrichomonadidae</taxon>
        <taxon>Tritrichomonas</taxon>
    </lineage>
</organism>
<dbReference type="EMBL" id="JAPFFF010000010">
    <property type="protein sequence ID" value="KAK8881491.1"/>
    <property type="molecule type" value="Genomic_DNA"/>
</dbReference>
<reference evidence="1 2" key="1">
    <citation type="submission" date="2024-04" db="EMBL/GenBank/DDBJ databases">
        <title>Tritrichomonas musculus Genome.</title>
        <authorList>
            <person name="Alves-Ferreira E."/>
            <person name="Grigg M."/>
            <person name="Lorenzi H."/>
            <person name="Galac M."/>
        </authorList>
    </citation>
    <scope>NUCLEOTIDE SEQUENCE [LARGE SCALE GENOMIC DNA]</scope>
    <source>
        <strain evidence="1 2">EAF2021</strain>
    </source>
</reference>
<evidence type="ECO:0000313" key="2">
    <source>
        <dbReference type="Proteomes" id="UP001470230"/>
    </source>
</evidence>
<evidence type="ECO:0000313" key="1">
    <source>
        <dbReference type="EMBL" id="KAK8881491.1"/>
    </source>
</evidence>
<proteinExistence type="predicted"/>